<gene>
    <name evidence="3" type="ORF">ZIOFF_008832</name>
</gene>
<evidence type="ECO:0008006" key="5">
    <source>
        <dbReference type="Google" id="ProtNLM"/>
    </source>
</evidence>
<feature type="domain" description="F-box" evidence="1">
    <location>
        <begin position="30"/>
        <end position="69"/>
    </location>
</feature>
<dbReference type="PANTHER" id="PTHR44259">
    <property type="entry name" value="OS07G0183000 PROTEIN-RELATED"/>
    <property type="match status" value="1"/>
</dbReference>
<dbReference type="EMBL" id="JACMSC010000002">
    <property type="protein sequence ID" value="KAG6534924.1"/>
    <property type="molecule type" value="Genomic_DNA"/>
</dbReference>
<dbReference type="AlphaFoldDB" id="A0A8J5I3W2"/>
<dbReference type="InterPro" id="IPR050942">
    <property type="entry name" value="F-box_BR-signaling"/>
</dbReference>
<dbReference type="Pfam" id="PF03478">
    <property type="entry name" value="Beta-prop_KIB1-4"/>
    <property type="match status" value="1"/>
</dbReference>
<reference evidence="3 4" key="1">
    <citation type="submission" date="2020-08" db="EMBL/GenBank/DDBJ databases">
        <title>Plant Genome Project.</title>
        <authorList>
            <person name="Zhang R.-G."/>
        </authorList>
    </citation>
    <scope>NUCLEOTIDE SEQUENCE [LARGE SCALE GENOMIC DNA]</scope>
    <source>
        <tissue evidence="3">Rhizome</tissue>
    </source>
</reference>
<organism evidence="3 4">
    <name type="scientific">Zingiber officinale</name>
    <name type="common">Ginger</name>
    <name type="synonym">Amomum zingiber</name>
    <dbReference type="NCBI Taxonomy" id="94328"/>
    <lineage>
        <taxon>Eukaryota</taxon>
        <taxon>Viridiplantae</taxon>
        <taxon>Streptophyta</taxon>
        <taxon>Embryophyta</taxon>
        <taxon>Tracheophyta</taxon>
        <taxon>Spermatophyta</taxon>
        <taxon>Magnoliopsida</taxon>
        <taxon>Liliopsida</taxon>
        <taxon>Zingiberales</taxon>
        <taxon>Zingiberaceae</taxon>
        <taxon>Zingiber</taxon>
    </lineage>
</organism>
<sequence length="568" mass="64742">MAGPNPELRSLSFWVLLREICQSESQSVDWPNLPDHLVDFVFNRLNRFNRVKLGTLCMDWSKHVRREDFGSPGVLLLYRTSSEGYTHRLFVVDFPEDPFAELCCPTIVGHKVIGSSSEGWLTFVNQELEVINYNPVTRGRIQLPSIASLPNLDDRYFSKFIFLSPSNSHNAALLYGDGSLAVTTMGEARWISVKGGVMVKDMLFSGGLLYAVDINANILVCDFTFPPKVTDIILLDFGPQLQLWQWLLQLVECSGEILLVARKMVPHSDQIHQERTQQFKIFKMTNIVDLDRISPEWNHKAATCQEVEDIDNQALFLGINQSALYSTREFPILKKNSIYFSDPVKDYIDSQLEYDRLNTDIPDVGVYSMETGSIKWLLDADEFAGFSMLPPIWFFPPIDKDLFFVIMSIFPMIDFYAPFDYRLAEMNGKMIGGKPLYVALAQSKEERKARFQVFNLNLFLLSIHQSFTCSTSCLAQLLYKIFGIYGSAVTSDFNFLGYIFQAQFSQVHPAIMANVGPRVPIYSSAPVMRQQIFYRQSPSALVPPQSAKVIRKLSEILRENLYLLCLPT</sequence>
<feature type="domain" description="KIB1-4 beta-propeller" evidence="2">
    <location>
        <begin position="93"/>
        <end position="367"/>
    </location>
</feature>
<protein>
    <recommendedName>
        <fullName evidence="5">DUF295 domain-containing protein</fullName>
    </recommendedName>
</protein>
<name>A0A8J5I3W2_ZINOF</name>
<dbReference type="PANTHER" id="PTHR44259:SF114">
    <property type="entry name" value="OS06G0707300 PROTEIN"/>
    <property type="match status" value="1"/>
</dbReference>
<proteinExistence type="predicted"/>
<dbReference type="InterPro" id="IPR005174">
    <property type="entry name" value="KIB1-4_b-propeller"/>
</dbReference>
<dbReference type="InterPro" id="IPR001810">
    <property type="entry name" value="F-box_dom"/>
</dbReference>
<accession>A0A8J5I3W2</accession>
<evidence type="ECO:0000313" key="4">
    <source>
        <dbReference type="Proteomes" id="UP000734854"/>
    </source>
</evidence>
<dbReference type="Pfam" id="PF00646">
    <property type="entry name" value="F-box"/>
    <property type="match status" value="1"/>
</dbReference>
<dbReference type="Proteomes" id="UP000734854">
    <property type="component" value="Unassembled WGS sequence"/>
</dbReference>
<comment type="caution">
    <text evidence="3">The sequence shown here is derived from an EMBL/GenBank/DDBJ whole genome shotgun (WGS) entry which is preliminary data.</text>
</comment>
<evidence type="ECO:0000259" key="1">
    <source>
        <dbReference type="Pfam" id="PF00646"/>
    </source>
</evidence>
<keyword evidence="4" id="KW-1185">Reference proteome</keyword>
<evidence type="ECO:0000259" key="2">
    <source>
        <dbReference type="Pfam" id="PF03478"/>
    </source>
</evidence>
<evidence type="ECO:0000313" key="3">
    <source>
        <dbReference type="EMBL" id="KAG6534924.1"/>
    </source>
</evidence>